<protein>
    <submittedName>
        <fullName evidence="2">Uncharacterized protein</fullName>
    </submittedName>
</protein>
<feature type="compositionally biased region" description="Polar residues" evidence="1">
    <location>
        <begin position="10"/>
        <end position="19"/>
    </location>
</feature>
<feature type="region of interest" description="Disordered" evidence="1">
    <location>
        <begin position="1"/>
        <end position="25"/>
    </location>
</feature>
<evidence type="ECO:0000313" key="2">
    <source>
        <dbReference type="EMBL" id="MER6430680.1"/>
    </source>
</evidence>
<keyword evidence="3" id="KW-1185">Reference proteome</keyword>
<comment type="caution">
    <text evidence="2">The sequence shown here is derived from an EMBL/GenBank/DDBJ whole genome shotgun (WGS) entry which is preliminary data.</text>
</comment>
<sequence length="43" mass="4724">MKPTEEVLQDLTQSSNVSVHSDDPLVGKVKAAITADDEKRKEN</sequence>
<evidence type="ECO:0000256" key="1">
    <source>
        <dbReference type="SAM" id="MobiDB-lite"/>
    </source>
</evidence>
<reference evidence="2 3" key="1">
    <citation type="submission" date="2024-06" db="EMBL/GenBank/DDBJ databases">
        <title>The Natural Products Discovery Center: Release of the First 8490 Sequenced Strains for Exploring Actinobacteria Biosynthetic Diversity.</title>
        <authorList>
            <person name="Kalkreuter E."/>
            <person name="Kautsar S.A."/>
            <person name="Yang D."/>
            <person name="Bader C.D."/>
            <person name="Teijaro C.N."/>
            <person name="Fluegel L."/>
            <person name="Davis C.M."/>
            <person name="Simpson J.R."/>
            <person name="Lauterbach L."/>
            <person name="Steele A.D."/>
            <person name="Gui C."/>
            <person name="Meng S."/>
            <person name="Li G."/>
            <person name="Viehrig K."/>
            <person name="Ye F."/>
            <person name="Su P."/>
            <person name="Kiefer A.F."/>
            <person name="Nichols A."/>
            <person name="Cepeda A.J."/>
            <person name="Yan W."/>
            <person name="Fan B."/>
            <person name="Jiang Y."/>
            <person name="Adhikari A."/>
            <person name="Zheng C.-J."/>
            <person name="Schuster L."/>
            <person name="Cowan T.M."/>
            <person name="Smanski M.J."/>
            <person name="Chevrette M.G."/>
            <person name="De Carvalho L.P.S."/>
            <person name="Shen B."/>
        </authorList>
    </citation>
    <scope>NUCLEOTIDE SEQUENCE [LARGE SCALE GENOMIC DNA]</scope>
    <source>
        <strain evidence="2 3">NPDC001166</strain>
    </source>
</reference>
<organism evidence="2 3">
    <name type="scientific">Streptomyces sp. 900105245</name>
    <dbReference type="NCBI Taxonomy" id="3154379"/>
    <lineage>
        <taxon>Bacteria</taxon>
        <taxon>Bacillati</taxon>
        <taxon>Actinomycetota</taxon>
        <taxon>Actinomycetes</taxon>
        <taxon>Kitasatosporales</taxon>
        <taxon>Streptomycetaceae</taxon>
        <taxon>Streptomyces</taxon>
    </lineage>
</organism>
<gene>
    <name evidence="2" type="ORF">ABT272_23510</name>
</gene>
<dbReference type="EMBL" id="JBEPAZ010000021">
    <property type="protein sequence ID" value="MER6430680.1"/>
    <property type="molecule type" value="Genomic_DNA"/>
</dbReference>
<name>A0ABV1UBJ9_9ACTN</name>
<proteinExistence type="predicted"/>
<evidence type="ECO:0000313" key="3">
    <source>
        <dbReference type="Proteomes" id="UP001470023"/>
    </source>
</evidence>
<accession>A0ABV1UBJ9</accession>
<dbReference type="Proteomes" id="UP001470023">
    <property type="component" value="Unassembled WGS sequence"/>
</dbReference>
<dbReference type="RefSeq" id="WP_352064299.1">
    <property type="nucleotide sequence ID" value="NZ_JBEPAZ010000021.1"/>
</dbReference>